<evidence type="ECO:0000259" key="13">
    <source>
        <dbReference type="PROSITE" id="PS50157"/>
    </source>
</evidence>
<dbReference type="EMBL" id="ABJB011038074">
    <property type="status" value="NOT_ANNOTATED_CDS"/>
    <property type="molecule type" value="Genomic_DNA"/>
</dbReference>
<evidence type="ECO:0000313" key="15">
    <source>
        <dbReference type="EnsemblMetazoa" id="ISCW000574-PA"/>
    </source>
</evidence>
<reference evidence="15" key="2">
    <citation type="submission" date="2020-05" db="UniProtKB">
        <authorList>
            <consortium name="EnsemblMetazoa"/>
        </authorList>
    </citation>
    <scope>IDENTIFICATION</scope>
    <source>
        <strain evidence="15">wikel</strain>
    </source>
</reference>
<dbReference type="GO" id="GO:0005634">
    <property type="term" value="C:nucleus"/>
    <property type="evidence" value="ECO:0007669"/>
    <property type="project" value="UniProtKB-SubCell"/>
</dbReference>
<evidence type="ECO:0000313" key="14">
    <source>
        <dbReference type="EMBL" id="EEC02321.1"/>
    </source>
</evidence>
<feature type="domain" description="C2H2-type" evidence="13">
    <location>
        <begin position="202"/>
        <end position="229"/>
    </location>
</feature>
<keyword evidence="8" id="KW-0238">DNA-binding</keyword>
<dbReference type="PROSITE" id="PS50157">
    <property type="entry name" value="ZINC_FINGER_C2H2_2"/>
    <property type="match status" value="6"/>
</dbReference>
<evidence type="ECO:0000256" key="1">
    <source>
        <dbReference type="ARBA" id="ARBA00004123"/>
    </source>
</evidence>
<dbReference type="VEuPathDB" id="VectorBase:ISCW000574"/>
<evidence type="ECO:0000256" key="2">
    <source>
        <dbReference type="ARBA" id="ARBA00006991"/>
    </source>
</evidence>
<dbReference type="FunFam" id="3.30.160.60:FF:001892">
    <property type="entry name" value="Zinc finger protein 786"/>
    <property type="match status" value="1"/>
</dbReference>
<dbReference type="PROSITE" id="PS00028">
    <property type="entry name" value="ZINC_FINGER_C2H2_1"/>
    <property type="match status" value="4"/>
</dbReference>
<dbReference type="SMART" id="SM00355">
    <property type="entry name" value="ZnF_C2H2"/>
    <property type="match status" value="6"/>
</dbReference>
<keyword evidence="16" id="KW-1185">Reference proteome</keyword>
<keyword evidence="7" id="KW-0805">Transcription regulation</keyword>
<evidence type="ECO:0000256" key="9">
    <source>
        <dbReference type="ARBA" id="ARBA00023163"/>
    </source>
</evidence>
<dbReference type="GO" id="GO:0003700">
    <property type="term" value="F:DNA-binding transcription factor activity"/>
    <property type="evidence" value="ECO:0000318"/>
    <property type="project" value="GO_Central"/>
</dbReference>
<dbReference type="EnsemblMetazoa" id="ISCW000574-RA">
    <property type="protein sequence ID" value="ISCW000574-PA"/>
    <property type="gene ID" value="ISCW000574"/>
</dbReference>
<dbReference type="EMBL" id="DS647932">
    <property type="protein sequence ID" value="EEC02321.1"/>
    <property type="molecule type" value="Genomic_DNA"/>
</dbReference>
<dbReference type="SUPFAM" id="SSF57667">
    <property type="entry name" value="beta-beta-alpha zinc fingers"/>
    <property type="match status" value="4"/>
</dbReference>
<feature type="domain" description="C2H2-type" evidence="13">
    <location>
        <begin position="230"/>
        <end position="254"/>
    </location>
</feature>
<evidence type="ECO:0000256" key="5">
    <source>
        <dbReference type="ARBA" id="ARBA00022771"/>
    </source>
</evidence>
<dbReference type="FunFam" id="3.30.160.60:FF:001788">
    <property type="entry name" value="ras-responsive element-binding protein 1"/>
    <property type="match status" value="1"/>
</dbReference>
<dbReference type="GO" id="GO:0008270">
    <property type="term" value="F:zinc ion binding"/>
    <property type="evidence" value="ECO:0007669"/>
    <property type="project" value="UniProtKB-KW"/>
</dbReference>
<dbReference type="Pfam" id="PF00096">
    <property type="entry name" value="zf-C2H2"/>
    <property type="match status" value="4"/>
</dbReference>
<evidence type="ECO:0000256" key="6">
    <source>
        <dbReference type="ARBA" id="ARBA00022833"/>
    </source>
</evidence>
<evidence type="ECO:0000313" key="16">
    <source>
        <dbReference type="Proteomes" id="UP000001555"/>
    </source>
</evidence>
<dbReference type="GO" id="GO:0042802">
    <property type="term" value="F:identical protein binding"/>
    <property type="evidence" value="ECO:0007669"/>
    <property type="project" value="UniProtKB-ARBA"/>
</dbReference>
<reference evidence="14 16" key="1">
    <citation type="submission" date="2008-03" db="EMBL/GenBank/DDBJ databases">
        <title>Annotation of Ixodes scapularis.</title>
        <authorList>
            <consortium name="Ixodes scapularis Genome Project Consortium"/>
            <person name="Caler E."/>
            <person name="Hannick L.I."/>
            <person name="Bidwell S."/>
            <person name="Joardar V."/>
            <person name="Thiagarajan M."/>
            <person name="Amedeo P."/>
            <person name="Galinsky K.J."/>
            <person name="Schobel S."/>
            <person name="Inman J."/>
            <person name="Hostetler J."/>
            <person name="Miller J."/>
            <person name="Hammond M."/>
            <person name="Megy K."/>
            <person name="Lawson D."/>
            <person name="Kodira C."/>
            <person name="Sutton G."/>
            <person name="Meyer J."/>
            <person name="Hill C.A."/>
            <person name="Birren B."/>
            <person name="Nene V."/>
            <person name="Collins F."/>
            <person name="Alarcon-Chaidez F."/>
            <person name="Wikel S."/>
            <person name="Strausberg R."/>
        </authorList>
    </citation>
    <scope>NUCLEOTIDE SEQUENCE [LARGE SCALE GENOMIC DNA]</scope>
    <source>
        <strain evidence="16">Wikel</strain>
        <strain evidence="14">Wikel colony</strain>
    </source>
</reference>
<dbReference type="PaxDb" id="6945-B7P6U9"/>
<protein>
    <submittedName>
        <fullName evidence="14 15">Zinc finger protein, putative</fullName>
    </submittedName>
</protein>
<comment type="similarity">
    <text evidence="2">Belongs to the krueppel C2H2-type zinc-finger protein family.</text>
</comment>
<evidence type="ECO:0000256" key="12">
    <source>
        <dbReference type="SAM" id="MobiDB-lite"/>
    </source>
</evidence>
<dbReference type="HOGENOM" id="CLU_954030_0_0_1"/>
<evidence type="ECO:0000256" key="3">
    <source>
        <dbReference type="ARBA" id="ARBA00022723"/>
    </source>
</evidence>
<evidence type="ECO:0000256" key="7">
    <source>
        <dbReference type="ARBA" id="ARBA00023015"/>
    </source>
</evidence>
<name>B7P6U9_IXOSC</name>
<dbReference type="VEuPathDB" id="VectorBase:ISCI000574"/>
<dbReference type="Gene3D" id="3.30.160.60">
    <property type="entry name" value="Classic Zinc Finger"/>
    <property type="match status" value="6"/>
</dbReference>
<dbReference type="GO" id="GO:0006357">
    <property type="term" value="P:regulation of transcription by RNA polymerase II"/>
    <property type="evidence" value="ECO:0000318"/>
    <property type="project" value="GO_Central"/>
</dbReference>
<feature type="domain" description="C2H2-type" evidence="13">
    <location>
        <begin position="73"/>
        <end position="100"/>
    </location>
</feature>
<dbReference type="GO" id="GO:0000978">
    <property type="term" value="F:RNA polymerase II cis-regulatory region sequence-specific DNA binding"/>
    <property type="evidence" value="ECO:0000318"/>
    <property type="project" value="GO_Central"/>
</dbReference>
<keyword evidence="5 11" id="KW-0863">Zinc-finger</keyword>
<evidence type="ECO:0000256" key="10">
    <source>
        <dbReference type="ARBA" id="ARBA00023242"/>
    </source>
</evidence>
<feature type="domain" description="C2H2-type" evidence="13">
    <location>
        <begin position="174"/>
        <end position="201"/>
    </location>
</feature>
<dbReference type="VEuPathDB" id="VectorBase:ISCP_015720"/>
<evidence type="ECO:0000256" key="11">
    <source>
        <dbReference type="PROSITE-ProRule" id="PRU00042"/>
    </source>
</evidence>
<dbReference type="FunFam" id="3.30.160.60:FF:000508">
    <property type="entry name" value="Myeloid zinc finger 1"/>
    <property type="match status" value="1"/>
</dbReference>
<accession>B7P6U9</accession>
<dbReference type="InParanoid" id="B7P6U9"/>
<keyword evidence="6" id="KW-0862">Zinc</keyword>
<keyword evidence="4" id="KW-0677">Repeat</keyword>
<gene>
    <name evidence="14" type="ORF">IscW_ISCW000574</name>
</gene>
<dbReference type="PANTHER" id="PTHR24394">
    <property type="entry name" value="ZINC FINGER PROTEIN"/>
    <property type="match status" value="1"/>
</dbReference>
<keyword evidence="3" id="KW-0479">Metal-binding</keyword>
<evidence type="ECO:0000256" key="4">
    <source>
        <dbReference type="ARBA" id="ARBA00022737"/>
    </source>
</evidence>
<keyword evidence="9" id="KW-0804">Transcription</keyword>
<feature type="domain" description="C2H2-type" evidence="13">
    <location>
        <begin position="101"/>
        <end position="128"/>
    </location>
</feature>
<dbReference type="PANTHER" id="PTHR24394:SF48">
    <property type="entry name" value="ZINC FINGER PROTEIN 771"/>
    <property type="match status" value="1"/>
</dbReference>
<feature type="domain" description="C2H2-type" evidence="13">
    <location>
        <begin position="45"/>
        <end position="72"/>
    </location>
</feature>
<dbReference type="Proteomes" id="UP000001555">
    <property type="component" value="Unassembled WGS sequence"/>
</dbReference>
<sequence length="292" mass="33274">MQASCSPTGVSRAGVNETRRDRGLRKPSAAPAISRSPWREPRREFRCTSCDFTTAYKCSLMVHQRTHTGERPFQCRLCGKTFAHKCNLKSHLRVHTGEKPFRCPQCPQSFSQRSTLTAHLQTHAPQGAGPSSAWLAPAETTVVRLLGAEVRDGGPMTRFGGGTNGRTPRGVRRYHCSFCNYSTIYKQTLQRHHRTHTGERPFECEYCLKTFAQKCNMKSHMRLHTGECPYRCQFCHASFRQRHLLTSHLQEEHAVRLAFKCGYCASVGTRLIMNNCINSWNFYLITKNCIND</sequence>
<feature type="region of interest" description="Disordered" evidence="12">
    <location>
        <begin position="1"/>
        <end position="37"/>
    </location>
</feature>
<dbReference type="AlphaFoldDB" id="B7P6U9"/>
<dbReference type="InterPro" id="IPR036236">
    <property type="entry name" value="Znf_C2H2_sf"/>
</dbReference>
<dbReference type="FunFam" id="3.30.160.60:FF:002343">
    <property type="entry name" value="Zinc finger protein 33A"/>
    <property type="match status" value="1"/>
</dbReference>
<proteinExistence type="inferred from homology"/>
<dbReference type="OrthoDB" id="6077919at2759"/>
<organism>
    <name type="scientific">Ixodes scapularis</name>
    <name type="common">Black-legged tick</name>
    <name type="synonym">Deer tick</name>
    <dbReference type="NCBI Taxonomy" id="6945"/>
    <lineage>
        <taxon>Eukaryota</taxon>
        <taxon>Metazoa</taxon>
        <taxon>Ecdysozoa</taxon>
        <taxon>Arthropoda</taxon>
        <taxon>Chelicerata</taxon>
        <taxon>Arachnida</taxon>
        <taxon>Acari</taxon>
        <taxon>Parasitiformes</taxon>
        <taxon>Ixodida</taxon>
        <taxon>Ixodoidea</taxon>
        <taxon>Ixodidae</taxon>
        <taxon>Ixodinae</taxon>
        <taxon>Ixodes</taxon>
    </lineage>
</organism>
<comment type="subcellular location">
    <subcellularLocation>
        <location evidence="1">Nucleus</location>
    </subcellularLocation>
</comment>
<dbReference type="InterPro" id="IPR013087">
    <property type="entry name" value="Znf_C2H2_type"/>
</dbReference>
<keyword evidence="10" id="KW-0539">Nucleus</keyword>
<evidence type="ECO:0000256" key="8">
    <source>
        <dbReference type="ARBA" id="ARBA00023125"/>
    </source>
</evidence>